<reference evidence="2 3" key="1">
    <citation type="submission" date="2024-12" db="EMBL/GenBank/DDBJ databases">
        <title>Forecasting of Potato common scab and diversities of Pathogenic streptomyces spp. in china.</title>
        <authorList>
            <person name="Handique U."/>
            <person name="Wu J."/>
        </authorList>
    </citation>
    <scope>NUCLEOTIDE SEQUENCE [LARGE SCALE GENOMIC DNA]</scope>
    <source>
        <strain evidence="2 3">ZRIMU1530</strain>
    </source>
</reference>
<sequence length="419" mass="45055">MRARQSGDEQERQPRGAAHAVRPEAAAPMLGLQPLIGNAAVSRIVEQRRTAPAIQRVTEDELHQHPPGPSLRVRGPRRSFSGGRTPNTLTAAEWQSLPQATRNASTKERLDIDVDPQTLQETDQQLHQSLGNLNRLAPGVPWAAGRNAVIEGIGRADPATAGHWNQQDARDTQLGLDARAVRDAYTQTPADRQQRHQDVDNALAGAATPDAMGDLTALLAQYEGVAIGGPHSGARIWEFLITNMAAVHAAGVRTLYLESIREDGYQPQVDAYLASGTMSPELQAFVTRYDVSMNLDPTAGLQATLAAAQTQGMRVKGVDGRPARRPAMSATTLFERAAAMNTYASQAVTRDRRDPAAAGGYLMELGAAHTGMHAGPTQDTTVRGAPFQQDEGFPGIDDLLGIPAVGYEADDRFRRLPNP</sequence>
<gene>
    <name evidence="2" type="ORF">ACKI18_01820</name>
</gene>
<feature type="compositionally biased region" description="Basic and acidic residues" evidence="1">
    <location>
        <begin position="1"/>
        <end position="14"/>
    </location>
</feature>
<proteinExistence type="predicted"/>
<dbReference type="RefSeq" id="WP_409120187.1">
    <property type="nucleotide sequence ID" value="NZ_JBJVNI010000001.1"/>
</dbReference>
<protein>
    <submittedName>
        <fullName evidence="2">Uncharacterized protein</fullName>
    </submittedName>
</protein>
<dbReference type="EMBL" id="JBJVNI010000001">
    <property type="protein sequence ID" value="MFM9607440.1"/>
    <property type="molecule type" value="Genomic_DNA"/>
</dbReference>
<accession>A0ABW9HKQ7</accession>
<dbReference type="Proteomes" id="UP001631957">
    <property type="component" value="Unassembled WGS sequence"/>
</dbReference>
<dbReference type="SUPFAM" id="SSF159501">
    <property type="entry name" value="EreA/ChaN-like"/>
    <property type="match status" value="1"/>
</dbReference>
<comment type="caution">
    <text evidence="2">The sequence shown here is derived from an EMBL/GenBank/DDBJ whole genome shotgun (WGS) entry which is preliminary data.</text>
</comment>
<feature type="region of interest" description="Disordered" evidence="1">
    <location>
        <begin position="1"/>
        <end position="25"/>
    </location>
</feature>
<dbReference type="Gene3D" id="3.40.50.11550">
    <property type="match status" value="1"/>
</dbReference>
<evidence type="ECO:0000313" key="2">
    <source>
        <dbReference type="EMBL" id="MFM9607440.1"/>
    </source>
</evidence>
<feature type="region of interest" description="Disordered" evidence="1">
    <location>
        <begin position="55"/>
        <end position="88"/>
    </location>
</feature>
<evidence type="ECO:0000256" key="1">
    <source>
        <dbReference type="SAM" id="MobiDB-lite"/>
    </source>
</evidence>
<name>A0ABW9HKQ7_9ACTN</name>
<keyword evidence="3" id="KW-1185">Reference proteome</keyword>
<evidence type="ECO:0000313" key="3">
    <source>
        <dbReference type="Proteomes" id="UP001631957"/>
    </source>
</evidence>
<organism evidence="2 3">
    <name type="scientific">Streptomyces niveiscabiei</name>
    <dbReference type="NCBI Taxonomy" id="164115"/>
    <lineage>
        <taxon>Bacteria</taxon>
        <taxon>Bacillati</taxon>
        <taxon>Actinomycetota</taxon>
        <taxon>Actinomycetes</taxon>
        <taxon>Kitasatosporales</taxon>
        <taxon>Streptomycetaceae</taxon>
        <taxon>Streptomyces</taxon>
    </lineage>
</organism>